<proteinExistence type="predicted"/>
<accession>A0A381TQG4</accession>
<evidence type="ECO:0000313" key="2">
    <source>
        <dbReference type="EMBL" id="SVA16303.1"/>
    </source>
</evidence>
<dbReference type="AlphaFoldDB" id="A0A381TQG4"/>
<gene>
    <name evidence="2" type="ORF">METZ01_LOCUS69157</name>
</gene>
<protein>
    <recommendedName>
        <fullName evidence="1">Uncharacterized protein TP-0789 domain-containing protein</fullName>
    </recommendedName>
</protein>
<sequence length="253" mass="29742">MDRVYKLFLLGFFFFSLASSPSLKSAEAIDAQKLLEQVDDNLWSNTKFISGRLIVDNGRKIRTLTQDSWMEGIDRSYTHYKSPAREKGTKMLKIKGKLWMYTPRTDRKILIAGHLLRQSLMGSDLSYEDMMEDHKLSKSYSATFDSFTNINKVRCAILNLTARDKKTTYQTRKVWVNPEDKTVLKEERFAKSGKLLKRILFEDYEIISDRKFPRTMVFKDLLKENTKTTYKFDIIEFDVEIPARYFSQSSLKR</sequence>
<dbReference type="EMBL" id="UINC01004710">
    <property type="protein sequence ID" value="SVA16303.1"/>
    <property type="molecule type" value="Genomic_DNA"/>
</dbReference>
<name>A0A381TQG4_9ZZZZ</name>
<reference evidence="2" key="1">
    <citation type="submission" date="2018-05" db="EMBL/GenBank/DDBJ databases">
        <authorList>
            <person name="Lanie J.A."/>
            <person name="Ng W.-L."/>
            <person name="Kazmierczak K.M."/>
            <person name="Andrzejewski T.M."/>
            <person name="Davidsen T.M."/>
            <person name="Wayne K.J."/>
            <person name="Tettelin H."/>
            <person name="Glass J.I."/>
            <person name="Rusch D."/>
            <person name="Podicherti R."/>
            <person name="Tsui H.-C.T."/>
            <person name="Winkler M.E."/>
        </authorList>
    </citation>
    <scope>NUCLEOTIDE SEQUENCE</scope>
</reference>
<dbReference type="InterPro" id="IPR033399">
    <property type="entry name" value="TP_0789-like"/>
</dbReference>
<dbReference type="CDD" id="cd16329">
    <property type="entry name" value="LolA_like"/>
    <property type="match status" value="1"/>
</dbReference>
<feature type="domain" description="Uncharacterized protein TP-0789" evidence="1">
    <location>
        <begin position="74"/>
        <end position="253"/>
    </location>
</feature>
<dbReference type="Pfam" id="PF17131">
    <property type="entry name" value="LolA_like"/>
    <property type="match status" value="1"/>
</dbReference>
<evidence type="ECO:0000259" key="1">
    <source>
        <dbReference type="Pfam" id="PF17131"/>
    </source>
</evidence>
<dbReference type="Gene3D" id="2.50.20.10">
    <property type="entry name" value="Lipoprotein localisation LolA/LolB/LppX"/>
    <property type="match status" value="1"/>
</dbReference>
<organism evidence="2">
    <name type="scientific">marine metagenome</name>
    <dbReference type="NCBI Taxonomy" id="408172"/>
    <lineage>
        <taxon>unclassified sequences</taxon>
        <taxon>metagenomes</taxon>
        <taxon>ecological metagenomes</taxon>
    </lineage>
</organism>